<dbReference type="EMBL" id="CM056817">
    <property type="protein sequence ID" value="KAJ8620786.1"/>
    <property type="molecule type" value="Genomic_DNA"/>
</dbReference>
<evidence type="ECO:0000313" key="1">
    <source>
        <dbReference type="EMBL" id="KAJ8620786.1"/>
    </source>
</evidence>
<comment type="caution">
    <text evidence="1">The sequence shown here is derived from an EMBL/GenBank/DDBJ whole genome shotgun (WGS) entry which is preliminary data.</text>
</comment>
<reference evidence="1 2" key="1">
    <citation type="journal article" date="2022" name="Hortic Res">
        <title>A haplotype resolved chromosomal level avocado genome allows analysis of novel avocado genes.</title>
        <authorList>
            <person name="Nath O."/>
            <person name="Fletcher S.J."/>
            <person name="Hayward A."/>
            <person name="Shaw L.M."/>
            <person name="Masouleh A.K."/>
            <person name="Furtado A."/>
            <person name="Henry R.J."/>
            <person name="Mitter N."/>
        </authorList>
    </citation>
    <scope>NUCLEOTIDE SEQUENCE [LARGE SCALE GENOMIC DNA]</scope>
    <source>
        <strain evidence="2">cv. Hass</strain>
    </source>
</reference>
<gene>
    <name evidence="1" type="ORF">MRB53_029315</name>
</gene>
<keyword evidence="2" id="KW-1185">Reference proteome</keyword>
<evidence type="ECO:0000313" key="2">
    <source>
        <dbReference type="Proteomes" id="UP001234297"/>
    </source>
</evidence>
<name>A0ACC2KI33_PERAE</name>
<organism evidence="1 2">
    <name type="scientific">Persea americana</name>
    <name type="common">Avocado</name>
    <dbReference type="NCBI Taxonomy" id="3435"/>
    <lineage>
        <taxon>Eukaryota</taxon>
        <taxon>Viridiplantae</taxon>
        <taxon>Streptophyta</taxon>
        <taxon>Embryophyta</taxon>
        <taxon>Tracheophyta</taxon>
        <taxon>Spermatophyta</taxon>
        <taxon>Magnoliopsida</taxon>
        <taxon>Magnoliidae</taxon>
        <taxon>Laurales</taxon>
        <taxon>Lauraceae</taxon>
        <taxon>Persea</taxon>
    </lineage>
</organism>
<accession>A0ACC2KI33</accession>
<proteinExistence type="predicted"/>
<protein>
    <submittedName>
        <fullName evidence="1">Uncharacterized protein</fullName>
    </submittedName>
</protein>
<sequence length="184" mass="20151">MEITSERLLVAFKCLLALGLSVLFGLLFSKANVFWAGLAVAVSISPWREATFKSANVRAQGTVLGSVYGVLGCFISQRFMELRILVLIPWIVFTSFLRRSRMYGPAGGATASVGAILLLGRKGYGPPRDFAITPITEVFIGVSCPILVELLLQPTRASTLARSDSTKAYTQFITVFNPWILMRL</sequence>
<dbReference type="Proteomes" id="UP001234297">
    <property type="component" value="Chromosome 9"/>
</dbReference>